<dbReference type="AlphaFoldDB" id="A0AAW9QWV3"/>
<dbReference type="SUPFAM" id="SSF88723">
    <property type="entry name" value="PIN domain-like"/>
    <property type="match status" value="1"/>
</dbReference>
<evidence type="ECO:0000313" key="2">
    <source>
        <dbReference type="Proteomes" id="UP001328733"/>
    </source>
</evidence>
<dbReference type="RefSeq" id="WP_332864717.1">
    <property type="nucleotide sequence ID" value="NZ_JBAFSM010000013.1"/>
</dbReference>
<proteinExistence type="predicted"/>
<evidence type="ECO:0000313" key="1">
    <source>
        <dbReference type="EMBL" id="MEG3437234.1"/>
    </source>
</evidence>
<sequence>MIRTFIDSGVLIAAARGVGNGADRAIEILGDTRREFASGVFLKLEVLPKAIYNGRTAEADFYQTYFDAVTYWATDVETLIEAAYQESTRYGLGAMDALHIVAAVSVEAEEFITYEKPGKSIYRTESIRVISARSE</sequence>
<comment type="caution">
    <text evidence="1">The sequence shown here is derived from an EMBL/GenBank/DDBJ whole genome shotgun (WGS) entry which is preliminary data.</text>
</comment>
<organism evidence="1 2">
    <name type="scientific">Pannus brasiliensis CCIBt3594</name>
    <dbReference type="NCBI Taxonomy" id="1427578"/>
    <lineage>
        <taxon>Bacteria</taxon>
        <taxon>Bacillati</taxon>
        <taxon>Cyanobacteriota</taxon>
        <taxon>Cyanophyceae</taxon>
        <taxon>Oscillatoriophycideae</taxon>
        <taxon>Chroococcales</taxon>
        <taxon>Microcystaceae</taxon>
        <taxon>Pannus</taxon>
    </lineage>
</organism>
<dbReference type="EMBL" id="JBAFSM010000013">
    <property type="protein sequence ID" value="MEG3437234.1"/>
    <property type="molecule type" value="Genomic_DNA"/>
</dbReference>
<reference evidence="1 2" key="1">
    <citation type="submission" date="2024-01" db="EMBL/GenBank/DDBJ databases">
        <title>Genomic insights into the taxonomy and metabolism of the cyanobacterium Pannus brasiliensis CCIBt3594.</title>
        <authorList>
            <person name="Machado M."/>
            <person name="Botero N.B."/>
            <person name="Andreote A.P.D."/>
            <person name="Feitosa A.M.T."/>
            <person name="Popin R."/>
            <person name="Sivonen K."/>
            <person name="Fiore M.F."/>
        </authorList>
    </citation>
    <scope>NUCLEOTIDE SEQUENCE [LARGE SCALE GENOMIC DNA]</scope>
    <source>
        <strain evidence="1 2">CCIBt3594</strain>
    </source>
</reference>
<name>A0AAW9QWV3_9CHRO</name>
<evidence type="ECO:0008006" key="3">
    <source>
        <dbReference type="Google" id="ProtNLM"/>
    </source>
</evidence>
<protein>
    <recommendedName>
        <fullName evidence="3">PIN domain-containing protein</fullName>
    </recommendedName>
</protein>
<keyword evidence="2" id="KW-1185">Reference proteome</keyword>
<gene>
    <name evidence="1" type="ORF">V0288_08900</name>
</gene>
<dbReference type="Proteomes" id="UP001328733">
    <property type="component" value="Unassembled WGS sequence"/>
</dbReference>
<accession>A0AAW9QWV3</accession>
<dbReference type="InterPro" id="IPR029060">
    <property type="entry name" value="PIN-like_dom_sf"/>
</dbReference>